<name>A0A5S5D455_9ACTN</name>
<dbReference type="Pfam" id="PF18598">
    <property type="entry name" value="TetR_C_36"/>
    <property type="match status" value="1"/>
</dbReference>
<evidence type="ECO:0000259" key="1">
    <source>
        <dbReference type="Pfam" id="PF18598"/>
    </source>
</evidence>
<proteinExistence type="predicted"/>
<dbReference type="EMBL" id="VNHW01000001">
    <property type="protein sequence ID" value="TYP90485.1"/>
    <property type="molecule type" value="Genomic_DNA"/>
</dbReference>
<keyword evidence="3" id="KW-1185">Reference proteome</keyword>
<evidence type="ECO:0000313" key="3">
    <source>
        <dbReference type="Proteomes" id="UP000322499"/>
    </source>
</evidence>
<comment type="caution">
    <text evidence="2">The sequence shown here is derived from an EMBL/GenBank/DDBJ whole genome shotgun (WGS) entry which is preliminary data.</text>
</comment>
<feature type="domain" description="QsdR TetR regulatory C-terminal" evidence="1">
    <location>
        <begin position="2"/>
        <end position="88"/>
    </location>
</feature>
<reference evidence="2 3" key="1">
    <citation type="submission" date="2019-07" db="EMBL/GenBank/DDBJ databases">
        <title>Genomic Encyclopedia of Archaeal and Bacterial Type Strains, Phase II (KMG-II): from individual species to whole genera.</title>
        <authorList>
            <person name="Goeker M."/>
        </authorList>
    </citation>
    <scope>NUCLEOTIDE SEQUENCE [LARGE SCALE GENOMIC DNA]</scope>
    <source>
        <strain evidence="2 3">DSM 46842</strain>
    </source>
</reference>
<accession>A0A5S5D455</accession>
<evidence type="ECO:0000313" key="2">
    <source>
        <dbReference type="EMBL" id="TYP90485.1"/>
    </source>
</evidence>
<dbReference type="Proteomes" id="UP000322499">
    <property type="component" value="Unassembled WGS sequence"/>
</dbReference>
<protein>
    <recommendedName>
        <fullName evidence="1">QsdR TetR regulatory C-terminal domain-containing protein</fullName>
    </recommendedName>
</protein>
<sequence length="107" mass="11673">MLAEATGLRRRLDQEPTRAIRVLTDPPGPVQPGCIAFVENLLRHDMEESGPELTVEPWDLAYALVRLNESFVYADVLAARLPDVATAGGNFADTHHPESPEVGRAIA</sequence>
<gene>
    <name evidence="2" type="ORF">BD833_101203</name>
</gene>
<dbReference type="AlphaFoldDB" id="A0A5S5D455"/>
<dbReference type="InterPro" id="IPR041485">
    <property type="entry name" value="TetR_C_36"/>
</dbReference>
<organism evidence="2 3">
    <name type="scientific">Blastococcus xanthinilyticus</name>
    <dbReference type="NCBI Taxonomy" id="1564164"/>
    <lineage>
        <taxon>Bacteria</taxon>
        <taxon>Bacillati</taxon>
        <taxon>Actinomycetota</taxon>
        <taxon>Actinomycetes</taxon>
        <taxon>Geodermatophilales</taxon>
        <taxon>Geodermatophilaceae</taxon>
        <taxon>Blastococcus</taxon>
    </lineage>
</organism>